<dbReference type="Gene3D" id="1.10.1410.40">
    <property type="match status" value="1"/>
</dbReference>
<keyword evidence="1" id="KW-1133">Transmembrane helix</keyword>
<keyword evidence="1" id="KW-0472">Membrane</keyword>
<proteinExistence type="predicted"/>
<feature type="transmembrane region" description="Helical" evidence="1">
    <location>
        <begin position="531"/>
        <end position="552"/>
    </location>
</feature>
<evidence type="ECO:0000259" key="2">
    <source>
        <dbReference type="Pfam" id="PF20266"/>
    </source>
</evidence>
<dbReference type="InterPro" id="IPR024810">
    <property type="entry name" value="MAB21L/cGLR"/>
</dbReference>
<sequence>MVNNTNVSGASIISSGSSAEGLDLPGSDRDEMYVIKDVDVIRDVRNIKHPVQRTTLLMETDNNHSGFTRLQLVAGGDGETRFIKLKHFESTKNGLYLSVNEFVNNINRPLAYLQLSSHGPCLSDKNQILDSVFCLRSKCLPFNAMAWASRHRQQWPPNSAIDKIIKYGCLLVPIGPRTMPDCNVLWRVSFSVAEKQLVYSFNYTQLLCYGLLKLMLKQRINKHKHVEGLLCSYFLKTALFWVSEEEDIDTFQFPKLFYCFTKCIKKLILWVNKCFCPNYFIPEHNMFQGKICPDNNLILIQVLNTLDIDDIDGLIRNVYFQDNEKNLLLDTIKDSSFIMLDFSFYRICDLAPITDMSSCIKALLLTQFLINSKSSIFINDVCKYFYADMSQNAAQLLPTPNITTERYNKHKRYHKHLQDGTNTDAVSGWLLYASFYYVTGQFNVVLSLIDYVLSRCSSDMILLGNGYHTEGQINNYRHHVHSTMSLNDKMRIATIRPVVYLQNSSLIPGELHLEVKGQDITLPSNFMSHCLRFYVIIILMTYLTGESLYVIYTQQ</sequence>
<dbReference type="AlphaFoldDB" id="A0A8B6HRP4"/>
<feature type="domain" description="Mab-21-like HhH/H2TH-like" evidence="2">
    <location>
        <begin position="208"/>
        <end position="289"/>
    </location>
</feature>
<protein>
    <recommendedName>
        <fullName evidence="2">Mab-21-like HhH/H2TH-like domain-containing protein</fullName>
    </recommendedName>
</protein>
<dbReference type="EMBL" id="UYJE01010418">
    <property type="protein sequence ID" value="VDI83006.1"/>
    <property type="molecule type" value="Genomic_DNA"/>
</dbReference>
<evidence type="ECO:0000313" key="4">
    <source>
        <dbReference type="Proteomes" id="UP000596742"/>
    </source>
</evidence>
<dbReference type="Proteomes" id="UP000596742">
    <property type="component" value="Unassembled WGS sequence"/>
</dbReference>
<dbReference type="SMART" id="SM01265">
    <property type="entry name" value="Mab-21"/>
    <property type="match status" value="1"/>
</dbReference>
<evidence type="ECO:0000313" key="3">
    <source>
        <dbReference type="EMBL" id="VDI83006.1"/>
    </source>
</evidence>
<dbReference type="InterPro" id="IPR046906">
    <property type="entry name" value="Mab-21_HhH/H2TH-like"/>
</dbReference>
<accession>A0A8B6HRP4</accession>
<evidence type="ECO:0000256" key="1">
    <source>
        <dbReference type="SAM" id="Phobius"/>
    </source>
</evidence>
<organism evidence="3 4">
    <name type="scientific">Mytilus galloprovincialis</name>
    <name type="common">Mediterranean mussel</name>
    <dbReference type="NCBI Taxonomy" id="29158"/>
    <lineage>
        <taxon>Eukaryota</taxon>
        <taxon>Metazoa</taxon>
        <taxon>Spiralia</taxon>
        <taxon>Lophotrochozoa</taxon>
        <taxon>Mollusca</taxon>
        <taxon>Bivalvia</taxon>
        <taxon>Autobranchia</taxon>
        <taxon>Pteriomorphia</taxon>
        <taxon>Mytilida</taxon>
        <taxon>Mytiloidea</taxon>
        <taxon>Mytilidae</taxon>
        <taxon>Mytilinae</taxon>
        <taxon>Mytilus</taxon>
    </lineage>
</organism>
<keyword evidence="4" id="KW-1185">Reference proteome</keyword>
<keyword evidence="1" id="KW-0812">Transmembrane</keyword>
<dbReference type="OrthoDB" id="6112914at2759"/>
<name>A0A8B6HRP4_MYTGA</name>
<dbReference type="Pfam" id="PF20266">
    <property type="entry name" value="Mab-21_C"/>
    <property type="match status" value="1"/>
</dbReference>
<dbReference type="PANTHER" id="PTHR10656">
    <property type="entry name" value="CELL FATE DETERMINING PROTEIN MAB21-RELATED"/>
    <property type="match status" value="1"/>
</dbReference>
<dbReference type="PANTHER" id="PTHR10656:SF69">
    <property type="entry name" value="MAB-21-LIKE HHH_H2TH-LIKE DOMAIN-CONTAINING PROTEIN"/>
    <property type="match status" value="1"/>
</dbReference>
<comment type="caution">
    <text evidence="3">The sequence shown here is derived from an EMBL/GenBank/DDBJ whole genome shotgun (WGS) entry which is preliminary data.</text>
</comment>
<gene>
    <name evidence="3" type="ORF">MGAL_10B048242</name>
</gene>
<reference evidence="3" key="1">
    <citation type="submission" date="2018-11" db="EMBL/GenBank/DDBJ databases">
        <authorList>
            <person name="Alioto T."/>
            <person name="Alioto T."/>
        </authorList>
    </citation>
    <scope>NUCLEOTIDE SEQUENCE</scope>
</reference>